<reference evidence="1 2" key="1">
    <citation type="submission" date="2024-08" db="EMBL/GenBank/DDBJ databases">
        <title>Gnathostoma spinigerum genome.</title>
        <authorList>
            <person name="Gonzalez-Bertolin B."/>
            <person name="Monzon S."/>
            <person name="Zaballos A."/>
            <person name="Jimenez P."/>
            <person name="Dekumyoy P."/>
            <person name="Varona S."/>
            <person name="Cuesta I."/>
            <person name="Sumanam S."/>
            <person name="Adisakwattana P."/>
            <person name="Gasser R.B."/>
            <person name="Hernandez-Gonzalez A."/>
            <person name="Young N.D."/>
            <person name="Perteguer M.J."/>
        </authorList>
    </citation>
    <scope>NUCLEOTIDE SEQUENCE [LARGE SCALE GENOMIC DNA]</scope>
    <source>
        <strain evidence="1">AL3</strain>
        <tissue evidence="1">Liver</tissue>
    </source>
</reference>
<gene>
    <name evidence="1" type="ORF">AB6A40_003154</name>
</gene>
<dbReference type="Pfam" id="PF07646">
    <property type="entry name" value="Kelch_2"/>
    <property type="match status" value="1"/>
</dbReference>
<dbReference type="PANTHER" id="PTHR46461:SF1">
    <property type="entry name" value="KELCH DOMAIN-CONTAINING PROTEIN 3"/>
    <property type="match status" value="1"/>
</dbReference>
<evidence type="ECO:0000313" key="1">
    <source>
        <dbReference type="EMBL" id="MFH4976445.1"/>
    </source>
</evidence>
<sequence>MCYWRGLPSFHWGLCTSCSCHMSNRKTRRTLQMLWTVKVDGGPKRVNHAAVGIGDKIYSFGGYCSGEIYDGSQPIDVHVLDTVTYRWKKVEVQNDESEQAAAAANSILSQPSPFQRYGHTVVAYKGKAYLWGGRNDEFGASSKLHEFDPVSRTWSVVSINGPPPLARDGHSAVVIGDCMYMFGGFEEETQRFSCETYFFNFKTRRWSELRTHGAVPQWRDFHTACAIGEKMYVFGGRSDQLGQFHSSRDVYCDKLRVLDTKTGRWEEPPVSGVRPCGRRSHSSWAYNGRIYIFGGYLGTENKHFGDLWEYDPAKATWKLCWPEGERPCPRRRQCTVLIGSRLFLFGGTRPCKDVKHDPFHSGLADLSDLYVLDYAPSLKDLAAISIINSDLFMTKDCPLPVELQWDLLMMIKPNQITVPRHDG</sequence>
<dbReference type="Gene3D" id="2.120.10.80">
    <property type="entry name" value="Kelch-type beta propeller"/>
    <property type="match status" value="2"/>
</dbReference>
<organism evidence="1 2">
    <name type="scientific">Gnathostoma spinigerum</name>
    <dbReference type="NCBI Taxonomy" id="75299"/>
    <lineage>
        <taxon>Eukaryota</taxon>
        <taxon>Metazoa</taxon>
        <taxon>Ecdysozoa</taxon>
        <taxon>Nematoda</taxon>
        <taxon>Chromadorea</taxon>
        <taxon>Rhabditida</taxon>
        <taxon>Spirurina</taxon>
        <taxon>Gnathostomatomorpha</taxon>
        <taxon>Gnathostomatoidea</taxon>
        <taxon>Gnathostomatidae</taxon>
        <taxon>Gnathostoma</taxon>
    </lineage>
</organism>
<dbReference type="FunFam" id="2.120.10.80:FF:000134">
    <property type="entry name" value="Kelch domain-containing protein, putative"/>
    <property type="match status" value="1"/>
</dbReference>
<dbReference type="PROSITE" id="PS51257">
    <property type="entry name" value="PROKAR_LIPOPROTEIN"/>
    <property type="match status" value="1"/>
</dbReference>
<dbReference type="SUPFAM" id="SSF117281">
    <property type="entry name" value="Kelch motif"/>
    <property type="match status" value="1"/>
</dbReference>
<proteinExistence type="predicted"/>
<evidence type="ECO:0008006" key="3">
    <source>
        <dbReference type="Google" id="ProtNLM"/>
    </source>
</evidence>
<dbReference type="InterPro" id="IPR015915">
    <property type="entry name" value="Kelch-typ_b-propeller"/>
</dbReference>
<dbReference type="InterPro" id="IPR052637">
    <property type="entry name" value="KLHDC3-like"/>
</dbReference>
<accession>A0ABD6E8P7</accession>
<protein>
    <recommendedName>
        <fullName evidence="3">Kelch domain-containing protein 3</fullName>
    </recommendedName>
</protein>
<comment type="caution">
    <text evidence="1">The sequence shown here is derived from an EMBL/GenBank/DDBJ whole genome shotgun (WGS) entry which is preliminary data.</text>
</comment>
<dbReference type="EMBL" id="JBGFUD010001561">
    <property type="protein sequence ID" value="MFH4976445.1"/>
    <property type="molecule type" value="Genomic_DNA"/>
</dbReference>
<dbReference type="Pfam" id="PF24681">
    <property type="entry name" value="Kelch_KLHDC2_KLHL20_DRC7"/>
    <property type="match status" value="1"/>
</dbReference>
<keyword evidence="2" id="KW-1185">Reference proteome</keyword>
<evidence type="ECO:0000313" key="2">
    <source>
        <dbReference type="Proteomes" id="UP001608902"/>
    </source>
</evidence>
<dbReference type="Proteomes" id="UP001608902">
    <property type="component" value="Unassembled WGS sequence"/>
</dbReference>
<dbReference type="PANTHER" id="PTHR46461">
    <property type="entry name" value="KELCH DOMAIN-CONTAINING PROTEIN 3"/>
    <property type="match status" value="1"/>
</dbReference>
<dbReference type="InterPro" id="IPR011498">
    <property type="entry name" value="Kelch_2"/>
</dbReference>
<name>A0ABD6E8P7_9BILA</name>
<dbReference type="AlphaFoldDB" id="A0ABD6E8P7"/>